<gene>
    <name evidence="1" type="ORF">BGTH12_LOCUS4857</name>
</gene>
<dbReference type="EMBL" id="CAJHIT010000007">
    <property type="protein sequence ID" value="CAD6503499.1"/>
    <property type="molecule type" value="Genomic_DNA"/>
</dbReference>
<sequence>MNFSTNLKEHLNNKPLDKILKSFRALYYDNFDSPSEFVFENPKNGTEFQFIAKFLIKKFISYVEENSDRLDNARRFLSRLGRIHCCIDTTFFDIAPYEPIATLILNHATDLEVWNSLVQLADTLESLESATDAELNLQASNFICM</sequence>
<evidence type="ECO:0000313" key="2">
    <source>
        <dbReference type="Proteomes" id="UP000683417"/>
    </source>
</evidence>
<comment type="caution">
    <text evidence="1">The sequence shown here is derived from an EMBL/GenBank/DDBJ whole genome shotgun (WGS) entry which is preliminary data.</text>
</comment>
<dbReference type="AlphaFoldDB" id="A0A9W4GFE4"/>
<dbReference type="Proteomes" id="UP000683417">
    <property type="component" value="Unassembled WGS sequence"/>
</dbReference>
<evidence type="ECO:0000313" key="1">
    <source>
        <dbReference type="EMBL" id="CAD6503499.1"/>
    </source>
</evidence>
<proteinExistence type="predicted"/>
<organism evidence="1 2">
    <name type="scientific">Blumeria graminis f. sp. triticale</name>
    <dbReference type="NCBI Taxonomy" id="1689686"/>
    <lineage>
        <taxon>Eukaryota</taxon>
        <taxon>Fungi</taxon>
        <taxon>Dikarya</taxon>
        <taxon>Ascomycota</taxon>
        <taxon>Pezizomycotina</taxon>
        <taxon>Leotiomycetes</taxon>
        <taxon>Erysiphales</taxon>
        <taxon>Erysiphaceae</taxon>
        <taxon>Blumeria</taxon>
    </lineage>
</organism>
<name>A0A9W4GFE4_BLUGR</name>
<accession>A0A9W4GFE4</accession>
<protein>
    <submittedName>
        <fullName evidence="1">BgTH12-03162</fullName>
    </submittedName>
</protein>
<reference evidence="1" key="1">
    <citation type="submission" date="2020-10" db="EMBL/GenBank/DDBJ databases">
        <authorList>
            <person name="Muller C M."/>
        </authorList>
    </citation>
    <scope>NUCLEOTIDE SEQUENCE</scope>
    <source>
        <strain evidence="1">THUN-12</strain>
    </source>
</reference>